<evidence type="ECO:0000313" key="2">
    <source>
        <dbReference type="EMBL" id="QWT47981.1"/>
    </source>
</evidence>
<evidence type="ECO:0008006" key="4">
    <source>
        <dbReference type="Google" id="ProtNLM"/>
    </source>
</evidence>
<dbReference type="NCBIfam" id="NF041043">
    <property type="entry name" value="BPSS1780_fam"/>
    <property type="match status" value="1"/>
</dbReference>
<feature type="transmembrane region" description="Helical" evidence="1">
    <location>
        <begin position="68"/>
        <end position="85"/>
    </location>
</feature>
<feature type="transmembrane region" description="Helical" evidence="1">
    <location>
        <begin position="110"/>
        <end position="137"/>
    </location>
</feature>
<dbReference type="AlphaFoldDB" id="A0A975SKW6"/>
<sequence>MTADPHSFPLPPTPFSGDSRIADPGAPVEWLRYGWGVFEKNPGVWVGLMALFLVLIIATAMVPLVGGLAAHLLLPLLIAGMLTAVRKAEMDEEFRIGDLFLGFKEETSGLVLLGVLYMAGWLIIEVCMTLLGGSAILGGFLSGHPLMGMSIAIGGMFLAFILSLALSIPLFMATWFSPALVLFNHMQPWAACKASFHACLKNLVPFLVFGIIFAVLAFVAALPMGLGFLVLGPVMFGALYASYRDIFPGS</sequence>
<dbReference type="EMBL" id="CP064782">
    <property type="protein sequence ID" value="QWT47981.1"/>
    <property type="molecule type" value="Genomic_DNA"/>
</dbReference>
<keyword evidence="3" id="KW-1185">Reference proteome</keyword>
<evidence type="ECO:0000256" key="1">
    <source>
        <dbReference type="SAM" id="Phobius"/>
    </source>
</evidence>
<dbReference type="InterPro" id="IPR047798">
    <property type="entry name" value="BPSS1780-like"/>
</dbReference>
<organism evidence="2 3">
    <name type="scientific">Azospira inquinata</name>
    <dbReference type="NCBI Taxonomy" id="2785627"/>
    <lineage>
        <taxon>Bacteria</taxon>
        <taxon>Pseudomonadati</taxon>
        <taxon>Pseudomonadota</taxon>
        <taxon>Betaproteobacteria</taxon>
        <taxon>Rhodocyclales</taxon>
        <taxon>Rhodocyclaceae</taxon>
        <taxon>Azospira</taxon>
    </lineage>
</organism>
<keyword evidence="1" id="KW-0812">Transmembrane</keyword>
<dbReference type="RefSeq" id="WP_216129902.1">
    <property type="nucleotide sequence ID" value="NZ_CP064782.1"/>
</dbReference>
<accession>A0A975SKW6</accession>
<protein>
    <recommendedName>
        <fullName evidence="4">Transmembrane protein</fullName>
    </recommendedName>
</protein>
<feature type="transmembrane region" description="Helical" evidence="1">
    <location>
        <begin position="42"/>
        <end position="62"/>
    </location>
</feature>
<feature type="transmembrane region" description="Helical" evidence="1">
    <location>
        <begin position="157"/>
        <end position="183"/>
    </location>
</feature>
<name>A0A975SKW6_9RHOO</name>
<gene>
    <name evidence="2" type="ORF">Azoinq_08840</name>
</gene>
<feature type="transmembrane region" description="Helical" evidence="1">
    <location>
        <begin position="203"/>
        <end position="220"/>
    </location>
</feature>
<dbReference type="Proteomes" id="UP000683428">
    <property type="component" value="Chromosome"/>
</dbReference>
<proteinExistence type="predicted"/>
<keyword evidence="1" id="KW-0472">Membrane</keyword>
<keyword evidence="1" id="KW-1133">Transmembrane helix</keyword>
<dbReference type="KEGG" id="aiq:Azoinq_08840"/>
<reference evidence="2" key="1">
    <citation type="submission" date="2020-11" db="EMBL/GenBank/DDBJ databases">
        <title>Azospira inquinata sp. nov.</title>
        <authorList>
            <person name="Moe W.M."/>
            <person name="Mikes M.C."/>
        </authorList>
    </citation>
    <scope>NUCLEOTIDE SEQUENCE</scope>
    <source>
        <strain evidence="2">Azo-3</strain>
    </source>
</reference>
<evidence type="ECO:0000313" key="3">
    <source>
        <dbReference type="Proteomes" id="UP000683428"/>
    </source>
</evidence>